<accession>A0AAD6Z5Y2</accession>
<dbReference type="Pfam" id="PF00085">
    <property type="entry name" value="Thioredoxin"/>
    <property type="match status" value="1"/>
</dbReference>
<evidence type="ECO:0000256" key="2">
    <source>
        <dbReference type="ARBA" id="ARBA00022729"/>
    </source>
</evidence>
<dbReference type="SUPFAM" id="SSF52833">
    <property type="entry name" value="Thioredoxin-like"/>
    <property type="match status" value="1"/>
</dbReference>
<evidence type="ECO:0000256" key="1">
    <source>
        <dbReference type="ARBA" id="ARBA00006347"/>
    </source>
</evidence>
<keyword evidence="2" id="KW-0732">Signal</keyword>
<comment type="caution">
    <text evidence="4">The sequence shown here is derived from an EMBL/GenBank/DDBJ whole genome shotgun (WGS) entry which is preliminary data.</text>
</comment>
<feature type="non-terminal residue" evidence="4">
    <location>
        <position position="106"/>
    </location>
</feature>
<dbReference type="GO" id="GO:0006457">
    <property type="term" value="P:protein folding"/>
    <property type="evidence" value="ECO:0007669"/>
    <property type="project" value="TreeGrafter"/>
</dbReference>
<feature type="non-terminal residue" evidence="4">
    <location>
        <position position="1"/>
    </location>
</feature>
<keyword evidence="5" id="KW-1185">Reference proteome</keyword>
<dbReference type="Gene3D" id="3.40.30.10">
    <property type="entry name" value="Glutaredoxin"/>
    <property type="match status" value="1"/>
</dbReference>
<reference evidence="4" key="1">
    <citation type="submission" date="2023-03" db="EMBL/GenBank/DDBJ databases">
        <title>Massive genome expansion in bonnet fungi (Mycena s.s.) driven by repeated elements and novel gene families across ecological guilds.</title>
        <authorList>
            <consortium name="Lawrence Berkeley National Laboratory"/>
            <person name="Harder C.B."/>
            <person name="Miyauchi S."/>
            <person name="Viragh M."/>
            <person name="Kuo A."/>
            <person name="Thoen E."/>
            <person name="Andreopoulos B."/>
            <person name="Lu D."/>
            <person name="Skrede I."/>
            <person name="Drula E."/>
            <person name="Henrissat B."/>
            <person name="Morin E."/>
            <person name="Kohler A."/>
            <person name="Barry K."/>
            <person name="LaButti K."/>
            <person name="Morin E."/>
            <person name="Salamov A."/>
            <person name="Lipzen A."/>
            <person name="Mereny Z."/>
            <person name="Hegedus B."/>
            <person name="Baldrian P."/>
            <person name="Stursova M."/>
            <person name="Weitz H."/>
            <person name="Taylor A."/>
            <person name="Grigoriev I.V."/>
            <person name="Nagy L.G."/>
            <person name="Martin F."/>
            <person name="Kauserud H."/>
        </authorList>
    </citation>
    <scope>NUCLEOTIDE SEQUENCE</scope>
    <source>
        <strain evidence="4">CBHHK002</strain>
    </source>
</reference>
<dbReference type="Proteomes" id="UP001218218">
    <property type="component" value="Unassembled WGS sequence"/>
</dbReference>
<dbReference type="InterPro" id="IPR036249">
    <property type="entry name" value="Thioredoxin-like_sf"/>
</dbReference>
<name>A0AAD6Z5Y2_9AGAR</name>
<feature type="domain" description="Thioredoxin" evidence="3">
    <location>
        <begin position="1"/>
        <end position="106"/>
    </location>
</feature>
<evidence type="ECO:0000259" key="3">
    <source>
        <dbReference type="PROSITE" id="PS51352"/>
    </source>
</evidence>
<dbReference type="InterPro" id="IPR051063">
    <property type="entry name" value="PDI"/>
</dbReference>
<comment type="similarity">
    <text evidence="1">Belongs to the protein disulfide isomerase family.</text>
</comment>
<dbReference type="GO" id="GO:0003756">
    <property type="term" value="F:protein disulfide isomerase activity"/>
    <property type="evidence" value="ECO:0007669"/>
    <property type="project" value="TreeGrafter"/>
</dbReference>
<proteinExistence type="inferred from homology"/>
<dbReference type="PROSITE" id="PS51352">
    <property type="entry name" value="THIOREDOXIN_2"/>
    <property type="match status" value="1"/>
</dbReference>
<gene>
    <name evidence="4" type="ORF">DFH08DRAFT_644789</name>
</gene>
<dbReference type="InterPro" id="IPR017937">
    <property type="entry name" value="Thioredoxin_CS"/>
</dbReference>
<dbReference type="InterPro" id="IPR013766">
    <property type="entry name" value="Thioredoxin_domain"/>
</dbReference>
<evidence type="ECO:0000313" key="4">
    <source>
        <dbReference type="EMBL" id="KAJ7308663.1"/>
    </source>
</evidence>
<dbReference type="PROSITE" id="PS00194">
    <property type="entry name" value="THIOREDOXIN_1"/>
    <property type="match status" value="1"/>
</dbReference>
<dbReference type="AlphaFoldDB" id="A0AAD6Z5Y2"/>
<sequence length="106" mass="11429">ASAALTQDDFDSTVVKGVSFVLFTSPYCGHCRAFTPTWEKLVEHSLISADVQLAQVDCSVSGALCNAQGVKGYPQMNLYRDGDFVDTYYGSRSFDLLVTYLAAAAA</sequence>
<dbReference type="EMBL" id="JARIHO010000084">
    <property type="protein sequence ID" value="KAJ7308663.1"/>
    <property type="molecule type" value="Genomic_DNA"/>
</dbReference>
<evidence type="ECO:0000313" key="5">
    <source>
        <dbReference type="Proteomes" id="UP001218218"/>
    </source>
</evidence>
<dbReference type="GO" id="GO:0005783">
    <property type="term" value="C:endoplasmic reticulum"/>
    <property type="evidence" value="ECO:0007669"/>
    <property type="project" value="TreeGrafter"/>
</dbReference>
<dbReference type="PANTHER" id="PTHR45672:SF3">
    <property type="entry name" value="THIOREDOXIN DOMAIN-CONTAINING PROTEIN 5"/>
    <property type="match status" value="1"/>
</dbReference>
<protein>
    <submittedName>
        <fullName evidence="4">Thioredoxin-like protein</fullName>
    </submittedName>
</protein>
<dbReference type="PANTHER" id="PTHR45672">
    <property type="entry name" value="PROTEIN DISULFIDE-ISOMERASE C17H9.14C-RELATED"/>
    <property type="match status" value="1"/>
</dbReference>
<organism evidence="4 5">
    <name type="scientific">Mycena albidolilacea</name>
    <dbReference type="NCBI Taxonomy" id="1033008"/>
    <lineage>
        <taxon>Eukaryota</taxon>
        <taxon>Fungi</taxon>
        <taxon>Dikarya</taxon>
        <taxon>Basidiomycota</taxon>
        <taxon>Agaricomycotina</taxon>
        <taxon>Agaricomycetes</taxon>
        <taxon>Agaricomycetidae</taxon>
        <taxon>Agaricales</taxon>
        <taxon>Marasmiineae</taxon>
        <taxon>Mycenaceae</taxon>
        <taxon>Mycena</taxon>
    </lineage>
</organism>